<dbReference type="GO" id="GO:0007165">
    <property type="term" value="P:signal transduction"/>
    <property type="evidence" value="ECO:0007669"/>
    <property type="project" value="InterPro"/>
</dbReference>
<dbReference type="SMART" id="SM00260">
    <property type="entry name" value="CheW"/>
    <property type="match status" value="1"/>
</dbReference>
<dbReference type="AlphaFoldDB" id="A0A660SIT3"/>
<dbReference type="InterPro" id="IPR036061">
    <property type="entry name" value="CheW-like_dom_sf"/>
</dbReference>
<dbReference type="Pfam" id="PF01584">
    <property type="entry name" value="CheW"/>
    <property type="match status" value="1"/>
</dbReference>
<proteinExistence type="predicted"/>
<reference evidence="2 3" key="1">
    <citation type="submission" date="2018-06" db="EMBL/GenBank/DDBJ databases">
        <title>Extensive metabolic versatility and redundancy in microbially diverse, dynamic hydrothermal sediments.</title>
        <authorList>
            <person name="Dombrowski N."/>
            <person name="Teske A."/>
            <person name="Baker B.J."/>
        </authorList>
    </citation>
    <scope>NUCLEOTIDE SEQUENCE [LARGE SCALE GENOMIC DNA]</scope>
    <source>
        <strain evidence="2">B36_G15</strain>
    </source>
</reference>
<organism evidence="2 3">
    <name type="scientific">candidate division WOR-3 bacterium</name>
    <dbReference type="NCBI Taxonomy" id="2052148"/>
    <lineage>
        <taxon>Bacteria</taxon>
        <taxon>Bacteria division WOR-3</taxon>
    </lineage>
</organism>
<accession>A0A660SIT3</accession>
<evidence type="ECO:0000313" key="2">
    <source>
        <dbReference type="EMBL" id="RKX70719.1"/>
    </source>
</evidence>
<comment type="caution">
    <text evidence="2">The sequence shown here is derived from an EMBL/GenBank/DDBJ whole genome shotgun (WGS) entry which is preliminary data.</text>
</comment>
<dbReference type="SUPFAM" id="SSF50341">
    <property type="entry name" value="CheW-like"/>
    <property type="match status" value="1"/>
</dbReference>
<protein>
    <recommendedName>
        <fullName evidence="1">CheW-like domain-containing protein</fullName>
    </recommendedName>
</protein>
<name>A0A660SIT3_UNCW3</name>
<dbReference type="InterPro" id="IPR002545">
    <property type="entry name" value="CheW-lke_dom"/>
</dbReference>
<evidence type="ECO:0000313" key="3">
    <source>
        <dbReference type="Proteomes" id="UP000268469"/>
    </source>
</evidence>
<dbReference type="GO" id="GO:0006935">
    <property type="term" value="P:chemotaxis"/>
    <property type="evidence" value="ECO:0007669"/>
    <property type="project" value="InterPro"/>
</dbReference>
<dbReference type="EMBL" id="QNBE01000029">
    <property type="protein sequence ID" value="RKX70719.1"/>
    <property type="molecule type" value="Genomic_DNA"/>
</dbReference>
<dbReference type="PROSITE" id="PS50851">
    <property type="entry name" value="CHEW"/>
    <property type="match status" value="1"/>
</dbReference>
<dbReference type="Proteomes" id="UP000268469">
    <property type="component" value="Unassembled WGS sequence"/>
</dbReference>
<gene>
    <name evidence="2" type="ORF">DRP53_03970</name>
</gene>
<feature type="domain" description="CheW-like" evidence="1">
    <location>
        <begin position="4"/>
        <end position="135"/>
    </location>
</feature>
<evidence type="ECO:0000259" key="1">
    <source>
        <dbReference type="PROSITE" id="PS50851"/>
    </source>
</evidence>
<sequence>MNSVDRYLRFGVGAGIFAVPLDQVIKVIRIGKLEPVRRGPKFLLGQTPDKIPLVSLGRIFDFPHRADSTLAILSYLNDQRIAYQIDRIDGVFRYIEVTPLPRRLKLPGFLRGVVVGAEEMIQIVDLFRLLSKKQRESLLRMGG</sequence>